<protein>
    <submittedName>
        <fullName evidence="1">Uncharacterized protein</fullName>
    </submittedName>
</protein>
<organism evidence="1 2">
    <name type="scientific">Arctium lappa</name>
    <name type="common">Greater burdock</name>
    <name type="synonym">Lappa major</name>
    <dbReference type="NCBI Taxonomy" id="4217"/>
    <lineage>
        <taxon>Eukaryota</taxon>
        <taxon>Viridiplantae</taxon>
        <taxon>Streptophyta</taxon>
        <taxon>Embryophyta</taxon>
        <taxon>Tracheophyta</taxon>
        <taxon>Spermatophyta</taxon>
        <taxon>Magnoliopsida</taxon>
        <taxon>eudicotyledons</taxon>
        <taxon>Gunneridae</taxon>
        <taxon>Pentapetalae</taxon>
        <taxon>asterids</taxon>
        <taxon>campanulids</taxon>
        <taxon>Asterales</taxon>
        <taxon>Asteraceae</taxon>
        <taxon>Carduoideae</taxon>
        <taxon>Cardueae</taxon>
        <taxon>Arctiinae</taxon>
        <taxon>Arctium</taxon>
    </lineage>
</organism>
<comment type="caution">
    <text evidence="1">The sequence shown here is derived from an EMBL/GenBank/DDBJ whole genome shotgun (WGS) entry which is preliminary data.</text>
</comment>
<keyword evidence="2" id="KW-1185">Reference proteome</keyword>
<reference evidence="2" key="1">
    <citation type="journal article" date="2022" name="Mol. Ecol. Resour.">
        <title>The genomes of chicory, endive, great burdock and yacon provide insights into Asteraceae palaeo-polyploidization history and plant inulin production.</title>
        <authorList>
            <person name="Fan W."/>
            <person name="Wang S."/>
            <person name="Wang H."/>
            <person name="Wang A."/>
            <person name="Jiang F."/>
            <person name="Liu H."/>
            <person name="Zhao H."/>
            <person name="Xu D."/>
            <person name="Zhang Y."/>
        </authorList>
    </citation>
    <scope>NUCLEOTIDE SEQUENCE [LARGE SCALE GENOMIC DNA]</scope>
    <source>
        <strain evidence="2">cv. Niubang</strain>
    </source>
</reference>
<name>A0ACB9ABZ2_ARCLA</name>
<reference evidence="1 2" key="2">
    <citation type="journal article" date="2022" name="Mol. Ecol. Resour.">
        <title>The genomes of chicory, endive, great burdock and yacon provide insights into Asteraceae paleo-polyploidization history and plant inulin production.</title>
        <authorList>
            <person name="Fan W."/>
            <person name="Wang S."/>
            <person name="Wang H."/>
            <person name="Wang A."/>
            <person name="Jiang F."/>
            <person name="Liu H."/>
            <person name="Zhao H."/>
            <person name="Xu D."/>
            <person name="Zhang Y."/>
        </authorList>
    </citation>
    <scope>NUCLEOTIDE SEQUENCE [LARGE SCALE GENOMIC DNA]</scope>
    <source>
        <strain evidence="2">cv. Niubang</strain>
    </source>
</reference>
<evidence type="ECO:0000313" key="1">
    <source>
        <dbReference type="EMBL" id="KAI3707139.1"/>
    </source>
</evidence>
<dbReference type="Proteomes" id="UP001055879">
    <property type="component" value="Linkage Group LG08"/>
</dbReference>
<dbReference type="EMBL" id="CM042054">
    <property type="protein sequence ID" value="KAI3707139.1"/>
    <property type="molecule type" value="Genomic_DNA"/>
</dbReference>
<gene>
    <name evidence="1" type="ORF">L6452_25391</name>
</gene>
<accession>A0ACB9ABZ2</accession>
<proteinExistence type="predicted"/>
<evidence type="ECO:0000313" key="2">
    <source>
        <dbReference type="Proteomes" id="UP001055879"/>
    </source>
</evidence>
<sequence length="305" mass="33529">MDKYCSERSLDKLEEEFRNLKKGTLSVADYSKLPTTLEKLNLVGHLVPDERSKIKAYHQGLPADMRTDDCRQRREGFGGGEAKVGRPSGPVRQSKPFVSGRAGDNRRDDRWCHKCKTKHSGPCITRTYSGPVGCAKCGKKGHATRECPIRGPVCFECRKPGHMRKDCPKLVGGNRGNSIGSTTRVEKLPRVESRAFRITTEEAKETVDVVSGTFLVNSLPARVLFDSGATCSFVSNVFRKQFVTPISVLPDALVVDVANGDQVIIRDRFCDCTIEIDGNPFGVDLLPMSIGGVLRGHRHGLVGEA</sequence>